<keyword evidence="1" id="KW-0408">Iron</keyword>
<sequence length="396" mass="44449">MCRCLGEYNMYLDKVDEMILNGEYGEAKRIALRIIVAIGEVLGAEKLIPVSHAHISGISYFNIGDAGLSFLEEMLVKGAKANIFTTANPFSIVMHEDFIKYYKSDVVEKQRKIIEILVKIGIAPNSFTCIPYKIRKPVYGEHVAWAESSAVIYANSILGIYTNRESGISSLMASIIGKTYYAGMHIDENRKPEMHIIVKEDLKTISFASILGLYIGQISKGIPFINIKIAVEDGIYRDLILRSLLSSIATTSDLPLAIIKNVTPTAKYKDVSSLERIEIEFKDVKIFIEEKCSNMLFLGCPHMTLEEAEFILNTINLENIEKLGIEKILIAIPLQDNNKFFIRKRKNIEIQYLPGMCPVVSDLIKANIHSLATVHGKALYYIPKLARAKSCMMNIV</sequence>
<comment type="caution">
    <text evidence="10">The sequence shown here is derived from an EMBL/GenBank/DDBJ whole genome shotgun (WGS) entry which is preliminary data.</text>
</comment>
<gene>
    <name evidence="10" type="ORF">ENV02_00345</name>
</gene>
<comment type="subunit">
    <text evidence="6">Heterodimer composed of a large subunit (PMDh-L) and a small subunit (PMDh-S).</text>
</comment>
<keyword evidence="2" id="KW-0456">Lyase</keyword>
<evidence type="ECO:0000256" key="6">
    <source>
        <dbReference type="ARBA" id="ARBA00046520"/>
    </source>
</evidence>
<dbReference type="PANTHER" id="PTHR36577:SF3">
    <property type="entry name" value="DUF521 DOMAIN PROTEIN (AFU_ORTHOLOGUE AFUA_6G00490)"/>
    <property type="match status" value="1"/>
</dbReference>
<dbReference type="PANTHER" id="PTHR36577">
    <property type="entry name" value="DUF521 DOMAIN PROTEIN (AFU_ORTHOLOGUE AFUA_6G00490)"/>
    <property type="match status" value="1"/>
</dbReference>
<reference evidence="10" key="1">
    <citation type="journal article" date="2020" name="mSystems">
        <title>Genome- and Community-Level Interaction Insights into Carbon Utilization and Element Cycling Functions of Hydrothermarchaeota in Hydrothermal Sediment.</title>
        <authorList>
            <person name="Zhou Z."/>
            <person name="Liu Y."/>
            <person name="Xu W."/>
            <person name="Pan J."/>
            <person name="Luo Z.H."/>
            <person name="Li M."/>
        </authorList>
    </citation>
    <scope>NUCLEOTIDE SEQUENCE [LARGE SCALE GENOMIC DNA]</scope>
    <source>
        <strain evidence="10">SpSt-721</strain>
    </source>
</reference>
<evidence type="ECO:0000256" key="2">
    <source>
        <dbReference type="ARBA" id="ARBA00023239"/>
    </source>
</evidence>
<dbReference type="InterPro" id="IPR007506">
    <property type="entry name" value="PMDh-L-like_dom"/>
</dbReference>
<evidence type="ECO:0000313" key="10">
    <source>
        <dbReference type="EMBL" id="HGV66252.1"/>
    </source>
</evidence>
<dbReference type="EMBL" id="DTET01000012">
    <property type="protein sequence ID" value="HGV66252.1"/>
    <property type="molecule type" value="Genomic_DNA"/>
</dbReference>
<feature type="domain" description="Phosphomevalonate dehydratase large subunit-like" evidence="9">
    <location>
        <begin position="10"/>
        <end position="392"/>
    </location>
</feature>
<evidence type="ECO:0000256" key="5">
    <source>
        <dbReference type="ARBA" id="ARBA00046333"/>
    </source>
</evidence>
<evidence type="ECO:0000256" key="7">
    <source>
        <dbReference type="ARBA" id="ARBA00047176"/>
    </source>
</evidence>
<protein>
    <recommendedName>
        <fullName evidence="8">Phosphomevalonate dehydratase large subunit</fullName>
        <ecNumber evidence="7">4.2.1.182</ecNumber>
    </recommendedName>
</protein>
<name>A0A7J3QE86_9CREN</name>
<dbReference type="EC" id="4.2.1.182" evidence="7"/>
<comment type="similarity">
    <text evidence="5">Belongs to the AcnX type II large subunit family.</text>
</comment>
<evidence type="ECO:0000256" key="8">
    <source>
        <dbReference type="ARBA" id="ARBA00047196"/>
    </source>
</evidence>
<comment type="function">
    <text evidence="4">Component of a hydro-lyase that catalyzes the dehydration of mevalonate 5-phosphate (MVA5P) to form trans-anhydromevalonate 5-phosphate (tAHMP). Involved in the archaeal mevalonate (MVA) pathway, which provides fundamental precursors for isoprenoid biosynthesis, such as isopentenyl diphosphate (IPP) and dimethylallyl diphosphate (DMAPP).</text>
</comment>
<evidence type="ECO:0000256" key="3">
    <source>
        <dbReference type="ARBA" id="ARBA00045120"/>
    </source>
</evidence>
<comment type="catalytic activity">
    <reaction evidence="3">
        <text>(R)-5-phosphomevalonate = (2E)-3-methyl-5-phosphooxypent-2-enoate + H2O</text>
        <dbReference type="Rhea" id="RHEA:78975"/>
        <dbReference type="ChEBI" id="CHEBI:15377"/>
        <dbReference type="ChEBI" id="CHEBI:58146"/>
        <dbReference type="ChEBI" id="CHEBI:229665"/>
        <dbReference type="EC" id="4.2.1.182"/>
    </reaction>
    <physiologicalReaction direction="left-to-right" evidence="3">
        <dbReference type="Rhea" id="RHEA:78976"/>
    </physiologicalReaction>
</comment>
<evidence type="ECO:0000259" key="9">
    <source>
        <dbReference type="Pfam" id="PF04412"/>
    </source>
</evidence>
<accession>A0A7J3QE86</accession>
<organism evidence="10">
    <name type="scientific">Ignisphaera aggregans</name>
    <dbReference type="NCBI Taxonomy" id="334771"/>
    <lineage>
        <taxon>Archaea</taxon>
        <taxon>Thermoproteota</taxon>
        <taxon>Thermoprotei</taxon>
        <taxon>Desulfurococcales</taxon>
        <taxon>Desulfurococcaceae</taxon>
        <taxon>Ignisphaera</taxon>
    </lineage>
</organism>
<dbReference type="Pfam" id="PF04412">
    <property type="entry name" value="AcnX"/>
    <property type="match status" value="1"/>
</dbReference>
<evidence type="ECO:0000256" key="4">
    <source>
        <dbReference type="ARBA" id="ARBA00045299"/>
    </source>
</evidence>
<proteinExistence type="inferred from homology"/>
<evidence type="ECO:0000256" key="1">
    <source>
        <dbReference type="ARBA" id="ARBA00023004"/>
    </source>
</evidence>
<dbReference type="GO" id="GO:0016829">
    <property type="term" value="F:lyase activity"/>
    <property type="evidence" value="ECO:0007669"/>
    <property type="project" value="UniProtKB-KW"/>
</dbReference>
<dbReference type="AlphaFoldDB" id="A0A7J3QE86"/>